<feature type="transmembrane region" description="Helical" evidence="6">
    <location>
        <begin position="371"/>
        <end position="389"/>
    </location>
</feature>
<dbReference type="InterPro" id="IPR025857">
    <property type="entry name" value="MacB_PCD"/>
</dbReference>
<evidence type="ECO:0000256" key="2">
    <source>
        <dbReference type="ARBA" id="ARBA00022475"/>
    </source>
</evidence>
<evidence type="ECO:0000259" key="7">
    <source>
        <dbReference type="Pfam" id="PF02687"/>
    </source>
</evidence>
<feature type="transmembrane region" description="Helical" evidence="6">
    <location>
        <begin position="666"/>
        <end position="691"/>
    </location>
</feature>
<comment type="subcellular location">
    <subcellularLocation>
        <location evidence="1">Cell membrane</location>
        <topology evidence="1">Multi-pass membrane protein</topology>
    </subcellularLocation>
</comment>
<feature type="domain" description="MacB-like periplasmic core" evidence="8">
    <location>
        <begin position="449"/>
        <end position="610"/>
    </location>
</feature>
<reference evidence="10" key="1">
    <citation type="submission" date="2017-11" db="EMBL/GenBank/DDBJ databases">
        <authorList>
            <person name="Kuznetsova I."/>
            <person name="Sazanova A."/>
            <person name="Chirak E."/>
            <person name="Safronova V."/>
            <person name="Willems A."/>
        </authorList>
    </citation>
    <scope>NUCLEOTIDE SEQUENCE [LARGE SCALE GENOMIC DNA]</scope>
    <source>
        <strain evidence="10">CCBAU 03422</strain>
    </source>
</reference>
<feature type="transmembrane region" description="Helical" evidence="6">
    <location>
        <begin position="765"/>
        <end position="786"/>
    </location>
</feature>
<evidence type="ECO:0000313" key="10">
    <source>
        <dbReference type="Proteomes" id="UP000241764"/>
    </source>
</evidence>
<organism evidence="9 10">
    <name type="scientific">Phyllobacterium sophorae</name>
    <dbReference type="NCBI Taxonomy" id="1520277"/>
    <lineage>
        <taxon>Bacteria</taxon>
        <taxon>Pseudomonadati</taxon>
        <taxon>Pseudomonadota</taxon>
        <taxon>Alphaproteobacteria</taxon>
        <taxon>Hyphomicrobiales</taxon>
        <taxon>Phyllobacteriaceae</taxon>
        <taxon>Phyllobacterium</taxon>
    </lineage>
</organism>
<feature type="transmembrane region" description="Helical" evidence="6">
    <location>
        <begin position="395"/>
        <end position="423"/>
    </location>
</feature>
<dbReference type="AlphaFoldDB" id="A0A2P7AQ58"/>
<keyword evidence="5 6" id="KW-0472">Membrane</keyword>
<keyword evidence="3 6" id="KW-0812">Transmembrane</keyword>
<keyword evidence="2" id="KW-1003">Cell membrane</keyword>
<accession>A0A2P7AQ58</accession>
<gene>
    <name evidence="9" type="ORF">CU103_30020</name>
</gene>
<evidence type="ECO:0000313" key="9">
    <source>
        <dbReference type="EMBL" id="PSH56350.1"/>
    </source>
</evidence>
<evidence type="ECO:0000256" key="4">
    <source>
        <dbReference type="ARBA" id="ARBA00022989"/>
    </source>
</evidence>
<dbReference type="PANTHER" id="PTHR30287">
    <property type="entry name" value="MEMBRANE COMPONENT OF PREDICTED ABC SUPERFAMILY METABOLITE UPTAKE TRANSPORTER"/>
    <property type="match status" value="1"/>
</dbReference>
<dbReference type="PANTHER" id="PTHR30287:SF2">
    <property type="entry name" value="BLL1001 PROTEIN"/>
    <property type="match status" value="1"/>
</dbReference>
<dbReference type="GO" id="GO:0005886">
    <property type="term" value="C:plasma membrane"/>
    <property type="evidence" value="ECO:0007669"/>
    <property type="project" value="UniProtKB-SubCell"/>
</dbReference>
<evidence type="ECO:0000259" key="8">
    <source>
        <dbReference type="Pfam" id="PF12704"/>
    </source>
</evidence>
<feature type="transmembrane region" description="Helical" evidence="6">
    <location>
        <begin position="227"/>
        <end position="250"/>
    </location>
</feature>
<dbReference type="Proteomes" id="UP000241764">
    <property type="component" value="Unassembled WGS sequence"/>
</dbReference>
<dbReference type="EMBL" id="PGGM01000024">
    <property type="protein sequence ID" value="PSH56350.1"/>
    <property type="molecule type" value="Genomic_DNA"/>
</dbReference>
<dbReference type="Pfam" id="PF02687">
    <property type="entry name" value="FtsX"/>
    <property type="match status" value="2"/>
</dbReference>
<dbReference type="OrthoDB" id="343744at2"/>
<comment type="caution">
    <text evidence="9">The sequence shown here is derived from an EMBL/GenBank/DDBJ whole genome shotgun (WGS) entry which is preliminary data.</text>
</comment>
<evidence type="ECO:0000256" key="6">
    <source>
        <dbReference type="SAM" id="Phobius"/>
    </source>
</evidence>
<dbReference type="InterPro" id="IPR038766">
    <property type="entry name" value="Membrane_comp_ABC_pdt"/>
</dbReference>
<keyword evidence="10" id="KW-1185">Reference proteome</keyword>
<keyword evidence="4 6" id="KW-1133">Transmembrane helix</keyword>
<evidence type="ECO:0000256" key="5">
    <source>
        <dbReference type="ARBA" id="ARBA00023136"/>
    </source>
</evidence>
<protein>
    <submittedName>
        <fullName evidence="9">ABC transporter permease</fullName>
    </submittedName>
</protein>
<dbReference type="InterPro" id="IPR003838">
    <property type="entry name" value="ABC3_permease_C"/>
</dbReference>
<sequence>MFYASMSALLSHWRRRPMQLAMLLMGLSLATALWSGVQAINAEARASYNRAASMLGQDRLEQLVSADGETIPQQVFVDLRRAGWLVSPVLEGQLRLGAVRLHVFGIEPVSLPHEAQQVDLAGGDSLLPFITPPGLLYVSPGTVEQLAGQQTPPLRIAKDLLPGIAITDIGIAQSLLGKPGQISRLIVSPDQPVDRATLARTAPQLTLKKPDPEGDLARLTDSFHLNLTAFGFLAFAVGLFMVYSAIGLAFEQRRSTFRTLRSLGLSTRSLTGLLLTELIMLALVAGVAGLTLGYLVASLLLPGVAATLQGLYGASIPGVLTLRPTWWATGLGIAVFGTLLSAAQSLWRIWRMPLLAPAQPRAWARASEATFRTQAIAAITLFALTLALACWSTGLIAGFFILGGLLLGAALMLPVLLALFLLFMQRWSVKPVTAWFWADTRQQLPGLSLALMALLLALSANVGVGTMVSSFRLTFTGWLDQRLAAELYVTARTETEASALRQWLTPRVDAILPVWNVEGDVQGQPVQIFGVADDATYRDNWPLLQATSDVWDRVARGEAALVNEQLSRRDHLNVGDPLILPGGWTTVIAGVYSDYGNPTGQVIVGIAALTSHYPDVPRLRYGLRMAHAKVAGVRSELRKQFNLPEQNVVDQTSLKRRSIQIFEQTFAVTAALNVLTLGVAGLAMFASLMTLSGMRLPQLAPAWAMGLTRRQLVLLELARAMVLVVITLLAALPVGIGLAWVLLAIVNVEAFGWRLPMLLFPADWLRLGVSALAAALLSALIPLWRLARVTPTDLLKVFANER</sequence>
<name>A0A2P7AQ58_9HYPH</name>
<feature type="domain" description="ABC3 transporter permease C-terminal" evidence="7">
    <location>
        <begin position="229"/>
        <end position="353"/>
    </location>
</feature>
<dbReference type="RefSeq" id="WP_106667692.1">
    <property type="nucleotide sequence ID" value="NZ_PGGM01000024.1"/>
</dbReference>
<dbReference type="Pfam" id="PF12704">
    <property type="entry name" value="MacB_PCD"/>
    <property type="match status" value="1"/>
</dbReference>
<feature type="transmembrane region" description="Helical" evidence="6">
    <location>
        <begin position="444"/>
        <end position="464"/>
    </location>
</feature>
<evidence type="ECO:0000256" key="1">
    <source>
        <dbReference type="ARBA" id="ARBA00004651"/>
    </source>
</evidence>
<feature type="domain" description="ABC3 transporter permease C-terminal" evidence="7">
    <location>
        <begin position="673"/>
        <end position="791"/>
    </location>
</feature>
<evidence type="ECO:0000256" key="3">
    <source>
        <dbReference type="ARBA" id="ARBA00022692"/>
    </source>
</evidence>
<feature type="transmembrane region" description="Helical" evidence="6">
    <location>
        <begin position="270"/>
        <end position="297"/>
    </location>
</feature>
<feature type="transmembrane region" description="Helical" evidence="6">
    <location>
        <begin position="712"/>
        <end position="745"/>
    </location>
</feature>
<feature type="transmembrane region" description="Helical" evidence="6">
    <location>
        <begin position="326"/>
        <end position="350"/>
    </location>
</feature>
<proteinExistence type="predicted"/>